<dbReference type="InterPro" id="IPR013783">
    <property type="entry name" value="Ig-like_fold"/>
</dbReference>
<feature type="signal peptide" evidence="1">
    <location>
        <begin position="1"/>
        <end position="27"/>
    </location>
</feature>
<evidence type="ECO:0000313" key="2">
    <source>
        <dbReference type="EMBL" id="MBE8722072.1"/>
    </source>
</evidence>
<evidence type="ECO:0000256" key="1">
    <source>
        <dbReference type="SAM" id="SignalP"/>
    </source>
</evidence>
<reference evidence="2 3" key="1">
    <citation type="submission" date="2018-02" db="EMBL/GenBank/DDBJ databases">
        <title>Sphingobacterium KA21.</title>
        <authorList>
            <person name="Vasarhelyi B.M."/>
            <person name="Deshmukh S."/>
            <person name="Balint B."/>
            <person name="Kukolya J."/>
        </authorList>
    </citation>
    <scope>NUCLEOTIDE SEQUENCE [LARGE SCALE GENOMIC DNA]</scope>
    <source>
        <strain evidence="2 3">Ka21</strain>
    </source>
</reference>
<dbReference type="EMBL" id="PSKQ01000022">
    <property type="protein sequence ID" value="MBE8722072.1"/>
    <property type="molecule type" value="Genomic_DNA"/>
</dbReference>
<keyword evidence="3" id="KW-1185">Reference proteome</keyword>
<sequence length="273" mass="29897">MNLKMLFSLRALRVLSLFILTVGSSYAQDISVSPSVITLSGNPGETISETLTITNSGKMPYEFLVSIKDWKREISGNKVHADAGTLPNSNSAWIRVAENSFVIKPGERKLVTIYMEIPAEGVGHVASNSMVFLTQTNPQESATNESAIGIKIAYEFGVQLFYNPAAAQKGEIEYEQLTFISAQDEKAAKVQLQYKNDGDVNKTGTIRVELTNKESGEEFKLQPVPFAIMPHDVQIMQIALPAGMPKGNYLLVSLLDAGAGYNLKVAEKDIYVE</sequence>
<gene>
    <name evidence="2" type="ORF">C4F40_15190</name>
</gene>
<protein>
    <recommendedName>
        <fullName evidence="4">Pili assembly chaperone N-terminal domain-containing protein</fullName>
    </recommendedName>
</protein>
<name>A0ABR9T9P5_9SPHI</name>
<evidence type="ECO:0008006" key="4">
    <source>
        <dbReference type="Google" id="ProtNLM"/>
    </source>
</evidence>
<dbReference type="Gene3D" id="2.60.40.10">
    <property type="entry name" value="Immunoglobulins"/>
    <property type="match status" value="1"/>
</dbReference>
<proteinExistence type="predicted"/>
<dbReference type="Proteomes" id="UP000618319">
    <property type="component" value="Unassembled WGS sequence"/>
</dbReference>
<organism evidence="2 3">
    <name type="scientific">Sphingobacterium pedocola</name>
    <dbReference type="NCBI Taxonomy" id="2082722"/>
    <lineage>
        <taxon>Bacteria</taxon>
        <taxon>Pseudomonadati</taxon>
        <taxon>Bacteroidota</taxon>
        <taxon>Sphingobacteriia</taxon>
        <taxon>Sphingobacteriales</taxon>
        <taxon>Sphingobacteriaceae</taxon>
        <taxon>Sphingobacterium</taxon>
    </lineage>
</organism>
<dbReference type="SUPFAM" id="SSF49354">
    <property type="entry name" value="PapD-like"/>
    <property type="match status" value="1"/>
</dbReference>
<comment type="caution">
    <text evidence="2">The sequence shown here is derived from an EMBL/GenBank/DDBJ whole genome shotgun (WGS) entry which is preliminary data.</text>
</comment>
<keyword evidence="1" id="KW-0732">Signal</keyword>
<dbReference type="InterPro" id="IPR008962">
    <property type="entry name" value="PapD-like_sf"/>
</dbReference>
<evidence type="ECO:0000313" key="3">
    <source>
        <dbReference type="Proteomes" id="UP000618319"/>
    </source>
</evidence>
<dbReference type="RefSeq" id="WP_196939985.1">
    <property type="nucleotide sequence ID" value="NZ_MU158690.1"/>
</dbReference>
<feature type="chain" id="PRO_5046818457" description="Pili assembly chaperone N-terminal domain-containing protein" evidence="1">
    <location>
        <begin position="28"/>
        <end position="273"/>
    </location>
</feature>
<accession>A0ABR9T9P5</accession>